<reference evidence="1 2" key="1">
    <citation type="journal article" date="2019" name="Commun. Biol.">
        <title>The bagworm genome reveals a unique fibroin gene that provides high tensile strength.</title>
        <authorList>
            <person name="Kono N."/>
            <person name="Nakamura H."/>
            <person name="Ohtoshi R."/>
            <person name="Tomita M."/>
            <person name="Numata K."/>
            <person name="Arakawa K."/>
        </authorList>
    </citation>
    <scope>NUCLEOTIDE SEQUENCE [LARGE SCALE GENOMIC DNA]</scope>
</reference>
<dbReference type="Proteomes" id="UP000299102">
    <property type="component" value="Unassembled WGS sequence"/>
</dbReference>
<evidence type="ECO:0000313" key="1">
    <source>
        <dbReference type="EMBL" id="GBP22172.1"/>
    </source>
</evidence>
<organism evidence="1 2">
    <name type="scientific">Eumeta variegata</name>
    <name type="common">Bagworm moth</name>
    <name type="synonym">Eumeta japonica</name>
    <dbReference type="NCBI Taxonomy" id="151549"/>
    <lineage>
        <taxon>Eukaryota</taxon>
        <taxon>Metazoa</taxon>
        <taxon>Ecdysozoa</taxon>
        <taxon>Arthropoda</taxon>
        <taxon>Hexapoda</taxon>
        <taxon>Insecta</taxon>
        <taxon>Pterygota</taxon>
        <taxon>Neoptera</taxon>
        <taxon>Endopterygota</taxon>
        <taxon>Lepidoptera</taxon>
        <taxon>Glossata</taxon>
        <taxon>Ditrysia</taxon>
        <taxon>Tineoidea</taxon>
        <taxon>Psychidae</taxon>
        <taxon>Oiketicinae</taxon>
        <taxon>Eumeta</taxon>
    </lineage>
</organism>
<dbReference type="EMBL" id="BGZK01000137">
    <property type="protein sequence ID" value="GBP22172.1"/>
    <property type="molecule type" value="Genomic_DNA"/>
</dbReference>
<protein>
    <submittedName>
        <fullName evidence="1">Uncharacterized protein</fullName>
    </submittedName>
</protein>
<proteinExistence type="predicted"/>
<gene>
    <name evidence="1" type="ORF">EVAR_10682_1</name>
</gene>
<name>A0A4C1U719_EUMVA</name>
<dbReference type="AlphaFoldDB" id="A0A4C1U719"/>
<evidence type="ECO:0000313" key="2">
    <source>
        <dbReference type="Proteomes" id="UP000299102"/>
    </source>
</evidence>
<keyword evidence="2" id="KW-1185">Reference proteome</keyword>
<sequence>MIRAANLEDWQKRYTEGSTGEITKCFFSRVKEAYRILSRVRMTPSLAKTSQDTEDLLSTSPYCACPPDKVQDLLHVLEESPIFLKKNAEIEAGQNLEGELPRLIKRKRK</sequence>
<comment type="caution">
    <text evidence="1">The sequence shown here is derived from an EMBL/GenBank/DDBJ whole genome shotgun (WGS) entry which is preliminary data.</text>
</comment>
<dbReference type="OrthoDB" id="7554985at2759"/>
<accession>A0A4C1U719</accession>